<sequence>MKDAIFARILHTARYPIEKEKESWMAREEKCRIHAPDTNIVRLDKNRTGETTGKEIETVRKREKAKKKERQISYDLVATTSLYRRIILKTPKKDQERDGVEWLDFSQHKFGNLARLSTLRGLVGGWAIVSSSMEVDLNLDDVVKE</sequence>
<dbReference type="AlphaFoldDB" id="A0AAW1MM40"/>
<reference evidence="1 2" key="1">
    <citation type="journal article" date="2024" name="BMC Genomics">
        <title>De novo assembly and annotation of Popillia japonica's genome with initial clues to its potential as an invasive pest.</title>
        <authorList>
            <person name="Cucini C."/>
            <person name="Boschi S."/>
            <person name="Funari R."/>
            <person name="Cardaioli E."/>
            <person name="Iannotti N."/>
            <person name="Marturano G."/>
            <person name="Paoli F."/>
            <person name="Bruttini M."/>
            <person name="Carapelli A."/>
            <person name="Frati F."/>
            <person name="Nardi F."/>
        </authorList>
    </citation>
    <scope>NUCLEOTIDE SEQUENCE [LARGE SCALE GENOMIC DNA]</scope>
    <source>
        <strain evidence="1">DMR45628</strain>
    </source>
</reference>
<proteinExistence type="predicted"/>
<gene>
    <name evidence="1" type="ORF">QE152_g5478</name>
</gene>
<evidence type="ECO:0000313" key="2">
    <source>
        <dbReference type="Proteomes" id="UP001458880"/>
    </source>
</evidence>
<evidence type="ECO:0000313" key="1">
    <source>
        <dbReference type="EMBL" id="KAK9747289.1"/>
    </source>
</evidence>
<keyword evidence="2" id="KW-1185">Reference proteome</keyword>
<dbReference type="EMBL" id="JASPKY010000032">
    <property type="protein sequence ID" value="KAK9747289.1"/>
    <property type="molecule type" value="Genomic_DNA"/>
</dbReference>
<name>A0AAW1MM40_POPJA</name>
<organism evidence="1 2">
    <name type="scientific">Popillia japonica</name>
    <name type="common">Japanese beetle</name>
    <dbReference type="NCBI Taxonomy" id="7064"/>
    <lineage>
        <taxon>Eukaryota</taxon>
        <taxon>Metazoa</taxon>
        <taxon>Ecdysozoa</taxon>
        <taxon>Arthropoda</taxon>
        <taxon>Hexapoda</taxon>
        <taxon>Insecta</taxon>
        <taxon>Pterygota</taxon>
        <taxon>Neoptera</taxon>
        <taxon>Endopterygota</taxon>
        <taxon>Coleoptera</taxon>
        <taxon>Polyphaga</taxon>
        <taxon>Scarabaeiformia</taxon>
        <taxon>Scarabaeidae</taxon>
        <taxon>Rutelinae</taxon>
        <taxon>Popillia</taxon>
    </lineage>
</organism>
<dbReference type="Proteomes" id="UP001458880">
    <property type="component" value="Unassembled WGS sequence"/>
</dbReference>
<protein>
    <submittedName>
        <fullName evidence="1">Uncharacterized protein</fullName>
    </submittedName>
</protein>
<accession>A0AAW1MM40</accession>
<comment type="caution">
    <text evidence="1">The sequence shown here is derived from an EMBL/GenBank/DDBJ whole genome shotgun (WGS) entry which is preliminary data.</text>
</comment>